<dbReference type="Gene3D" id="1.10.10.60">
    <property type="entry name" value="Homeodomain-like"/>
    <property type="match status" value="1"/>
</dbReference>
<evidence type="ECO:0000313" key="6">
    <source>
        <dbReference type="Proteomes" id="UP000184236"/>
    </source>
</evidence>
<dbReference type="PANTHER" id="PTHR43280">
    <property type="entry name" value="ARAC-FAMILY TRANSCRIPTIONAL REGULATOR"/>
    <property type="match status" value="1"/>
</dbReference>
<dbReference type="InterPro" id="IPR009057">
    <property type="entry name" value="Homeodomain-like_sf"/>
</dbReference>
<evidence type="ECO:0000259" key="4">
    <source>
        <dbReference type="PROSITE" id="PS01124"/>
    </source>
</evidence>
<dbReference type="AlphaFoldDB" id="A0A1M5ASS7"/>
<reference evidence="6" key="1">
    <citation type="submission" date="2016-11" db="EMBL/GenBank/DDBJ databases">
        <authorList>
            <person name="Varghese N."/>
            <person name="Submissions S."/>
        </authorList>
    </citation>
    <scope>NUCLEOTIDE SEQUENCE [LARGE SCALE GENOMIC DNA]</scope>
    <source>
        <strain evidence="6">DSM 26898</strain>
    </source>
</reference>
<dbReference type="PROSITE" id="PS01124">
    <property type="entry name" value="HTH_ARAC_FAMILY_2"/>
    <property type="match status" value="1"/>
</dbReference>
<evidence type="ECO:0000256" key="3">
    <source>
        <dbReference type="ARBA" id="ARBA00023163"/>
    </source>
</evidence>
<evidence type="ECO:0000256" key="1">
    <source>
        <dbReference type="ARBA" id="ARBA00023015"/>
    </source>
</evidence>
<feature type="domain" description="HTH araC/xylS-type" evidence="4">
    <location>
        <begin position="180"/>
        <end position="276"/>
    </location>
</feature>
<dbReference type="SMART" id="SM00342">
    <property type="entry name" value="HTH_ARAC"/>
    <property type="match status" value="1"/>
</dbReference>
<sequence>MYVITDQLKEDGFSTNRLDYIFKRNNGIRKINTLEYYSIYIILENVRINVEGQVLDIHAGNMVFVGPQKNIEFSNCNGNNILAIAFSSSFYERSLKDSLLLNSQIFFNYRSQIFISPLLHIDEMRVIFLDRMERFKNKDKTLYISAAHNAIERLILDAFSHITDEDVKKNVQFDYLYYANRFKVLLQRDYKEFKKVSHYANELNISSRKLTEMTEYILGKTAKQIIIEKIVDESKRLLQHSDYTISQISYELGFTNEGNYTNFLKKHTGKSPSMIR</sequence>
<dbReference type="PANTHER" id="PTHR43280:SF32">
    <property type="entry name" value="TRANSCRIPTIONAL REGULATORY PROTEIN"/>
    <property type="match status" value="1"/>
</dbReference>
<dbReference type="EMBL" id="FQVO01000015">
    <property type="protein sequence ID" value="SHF33289.1"/>
    <property type="molecule type" value="Genomic_DNA"/>
</dbReference>
<protein>
    <submittedName>
        <fullName evidence="5">AraC-type DNA-binding protein</fullName>
    </submittedName>
</protein>
<dbReference type="InterPro" id="IPR018060">
    <property type="entry name" value="HTH_AraC"/>
</dbReference>
<dbReference type="GO" id="GO:0003700">
    <property type="term" value="F:DNA-binding transcription factor activity"/>
    <property type="evidence" value="ECO:0007669"/>
    <property type="project" value="InterPro"/>
</dbReference>
<proteinExistence type="predicted"/>
<dbReference type="OrthoDB" id="1274460at2"/>
<accession>A0A1M5ASS7</accession>
<keyword evidence="6" id="KW-1185">Reference proteome</keyword>
<evidence type="ECO:0000256" key="2">
    <source>
        <dbReference type="ARBA" id="ARBA00023125"/>
    </source>
</evidence>
<dbReference type="Proteomes" id="UP000184236">
    <property type="component" value="Unassembled WGS sequence"/>
</dbReference>
<keyword evidence="2 5" id="KW-0238">DNA-binding</keyword>
<name>A0A1M5ASS7_9FLAO</name>
<gene>
    <name evidence="5" type="ORF">SAMN05444408_1154</name>
</gene>
<keyword evidence="1" id="KW-0805">Transcription regulation</keyword>
<dbReference type="RefSeq" id="WP_072885829.1">
    <property type="nucleotide sequence ID" value="NZ_FQVO01000015.1"/>
</dbReference>
<dbReference type="Pfam" id="PF12833">
    <property type="entry name" value="HTH_18"/>
    <property type="match status" value="1"/>
</dbReference>
<evidence type="ECO:0000313" key="5">
    <source>
        <dbReference type="EMBL" id="SHF33289.1"/>
    </source>
</evidence>
<dbReference type="STRING" id="1302685.SAMN05444408_1154"/>
<dbReference type="SUPFAM" id="SSF46689">
    <property type="entry name" value="Homeodomain-like"/>
    <property type="match status" value="1"/>
</dbReference>
<keyword evidence="3" id="KW-0804">Transcription</keyword>
<organism evidence="5 6">
    <name type="scientific">Chryseobacterium takakiae</name>
    <dbReference type="NCBI Taxonomy" id="1302685"/>
    <lineage>
        <taxon>Bacteria</taxon>
        <taxon>Pseudomonadati</taxon>
        <taxon>Bacteroidota</taxon>
        <taxon>Flavobacteriia</taxon>
        <taxon>Flavobacteriales</taxon>
        <taxon>Weeksellaceae</taxon>
        <taxon>Chryseobacterium group</taxon>
        <taxon>Chryseobacterium</taxon>
    </lineage>
</organism>
<dbReference type="GO" id="GO:0043565">
    <property type="term" value="F:sequence-specific DNA binding"/>
    <property type="evidence" value="ECO:0007669"/>
    <property type="project" value="InterPro"/>
</dbReference>